<dbReference type="PROSITE" id="PS50181">
    <property type="entry name" value="FBOX"/>
    <property type="match status" value="1"/>
</dbReference>
<dbReference type="SUPFAM" id="SSF50978">
    <property type="entry name" value="WD40 repeat-like"/>
    <property type="match status" value="1"/>
</dbReference>
<keyword evidence="2" id="KW-0677">Repeat</keyword>
<accession>A0AB34JPF5</accession>
<dbReference type="PROSITE" id="PS50294">
    <property type="entry name" value="WD_REPEATS_REGION"/>
    <property type="match status" value="1"/>
</dbReference>
<dbReference type="SUPFAM" id="SSF81383">
    <property type="entry name" value="F-box domain"/>
    <property type="match status" value="1"/>
</dbReference>
<feature type="repeat" description="WD" evidence="3">
    <location>
        <begin position="133"/>
        <end position="174"/>
    </location>
</feature>
<dbReference type="SMART" id="SM00320">
    <property type="entry name" value="WD40"/>
    <property type="match status" value="2"/>
</dbReference>
<dbReference type="InterPro" id="IPR015943">
    <property type="entry name" value="WD40/YVTN_repeat-like_dom_sf"/>
</dbReference>
<organism evidence="6 7">
    <name type="scientific">Prymnesium parvum</name>
    <name type="common">Toxic golden alga</name>
    <dbReference type="NCBI Taxonomy" id="97485"/>
    <lineage>
        <taxon>Eukaryota</taxon>
        <taxon>Haptista</taxon>
        <taxon>Haptophyta</taxon>
        <taxon>Prymnesiophyceae</taxon>
        <taxon>Prymnesiales</taxon>
        <taxon>Prymnesiaceae</taxon>
        <taxon>Prymnesium</taxon>
    </lineage>
</organism>
<keyword evidence="4" id="KW-0472">Membrane</keyword>
<feature type="domain" description="F-box" evidence="5">
    <location>
        <begin position="1"/>
        <end position="44"/>
    </location>
</feature>
<dbReference type="Gene3D" id="2.130.10.10">
    <property type="entry name" value="YVTN repeat-like/Quinoprotein amine dehydrogenase"/>
    <property type="match status" value="1"/>
</dbReference>
<dbReference type="GO" id="GO:1990234">
    <property type="term" value="C:transferase complex"/>
    <property type="evidence" value="ECO:0007669"/>
    <property type="project" value="UniProtKB-ARBA"/>
</dbReference>
<gene>
    <name evidence="6" type="ORF">AB1Y20_018865</name>
</gene>
<evidence type="ECO:0000259" key="5">
    <source>
        <dbReference type="PROSITE" id="PS50181"/>
    </source>
</evidence>
<dbReference type="Proteomes" id="UP001515480">
    <property type="component" value="Unassembled WGS sequence"/>
</dbReference>
<dbReference type="AlphaFoldDB" id="A0AB34JPF5"/>
<dbReference type="InterPro" id="IPR036322">
    <property type="entry name" value="WD40_repeat_dom_sf"/>
</dbReference>
<dbReference type="PROSITE" id="PS00678">
    <property type="entry name" value="WD_REPEATS_1"/>
    <property type="match status" value="1"/>
</dbReference>
<keyword evidence="4" id="KW-1133">Transmembrane helix</keyword>
<dbReference type="Pfam" id="PF12937">
    <property type="entry name" value="F-box-like"/>
    <property type="match status" value="1"/>
</dbReference>
<keyword evidence="4" id="KW-0812">Transmembrane</keyword>
<dbReference type="PANTHER" id="PTHR22847">
    <property type="entry name" value="WD40 REPEAT PROTEIN"/>
    <property type="match status" value="1"/>
</dbReference>
<comment type="caution">
    <text evidence="6">The sequence shown here is derived from an EMBL/GenBank/DDBJ whole genome shotgun (WGS) entry which is preliminary data.</text>
</comment>
<dbReference type="EMBL" id="JBGBPQ010000005">
    <property type="protein sequence ID" value="KAL1523949.1"/>
    <property type="molecule type" value="Genomic_DNA"/>
</dbReference>
<evidence type="ECO:0000256" key="3">
    <source>
        <dbReference type="PROSITE-ProRule" id="PRU00221"/>
    </source>
</evidence>
<evidence type="ECO:0000313" key="6">
    <source>
        <dbReference type="EMBL" id="KAL1523949.1"/>
    </source>
</evidence>
<evidence type="ECO:0000256" key="4">
    <source>
        <dbReference type="SAM" id="Phobius"/>
    </source>
</evidence>
<evidence type="ECO:0000256" key="2">
    <source>
        <dbReference type="ARBA" id="ARBA00022737"/>
    </source>
</evidence>
<dbReference type="Gene3D" id="1.20.1280.50">
    <property type="match status" value="1"/>
</dbReference>
<reference evidence="6 7" key="1">
    <citation type="journal article" date="2024" name="Science">
        <title>Giant polyketide synthase enzymes in the biosynthesis of giant marine polyether toxins.</title>
        <authorList>
            <person name="Fallon T.R."/>
            <person name="Shende V.V."/>
            <person name="Wierzbicki I.H."/>
            <person name="Pendleton A.L."/>
            <person name="Watervoot N.F."/>
            <person name="Auber R.P."/>
            <person name="Gonzalez D.J."/>
            <person name="Wisecaver J.H."/>
            <person name="Moore B.S."/>
        </authorList>
    </citation>
    <scope>NUCLEOTIDE SEQUENCE [LARGE SCALE GENOMIC DNA]</scope>
    <source>
        <strain evidence="6 7">12B1</strain>
    </source>
</reference>
<name>A0AB34JPF5_PRYPA</name>
<dbReference type="InterPro" id="IPR019775">
    <property type="entry name" value="WD40_repeat_CS"/>
</dbReference>
<dbReference type="InterPro" id="IPR001680">
    <property type="entry name" value="WD40_rpt"/>
</dbReference>
<evidence type="ECO:0000313" key="7">
    <source>
        <dbReference type="Proteomes" id="UP001515480"/>
    </source>
</evidence>
<feature type="transmembrane region" description="Helical" evidence="4">
    <location>
        <begin position="461"/>
        <end position="482"/>
    </location>
</feature>
<dbReference type="PROSITE" id="PS50082">
    <property type="entry name" value="WD_REPEATS_2"/>
    <property type="match status" value="1"/>
</dbReference>
<keyword evidence="7" id="KW-1185">Reference proteome</keyword>
<dbReference type="InterPro" id="IPR001810">
    <property type="entry name" value="F-box_dom"/>
</dbReference>
<dbReference type="InterPro" id="IPR036047">
    <property type="entry name" value="F-box-like_dom_sf"/>
</dbReference>
<dbReference type="PANTHER" id="PTHR22847:SF637">
    <property type="entry name" value="WD REPEAT DOMAIN 5B"/>
    <property type="match status" value="1"/>
</dbReference>
<keyword evidence="1 3" id="KW-0853">WD repeat</keyword>
<sequence>MDVLPSDLLPSLLAHLPAEEVPRLATLGHSWNRATNDNTLWRSLARAAFGERSTADATQCKLLFQREAWTRANLRSPAPNIRIHVIDVDAPAAWFPTALAHSVVDGSEVTACGGTDGTIFLISTPTHQVSRVLRGHTASITALIIDEKRQLLYSGSWDKTIRIWDLSSGNCTRHWQAGARAVMCLSLRQHAPSGDVTLVSGGGDGRVSFWLVGDAPAQVLAQPLRVCSGRDWPVMSLSYPHLPAEGLESVDAAYADGSVRRWECASETLALGAQELAPVLEDEVEPAAARSRGPLEQQPATVALVLLREALVVASRSDVRCRPRGFVSSVGSASGGGGTGDAAAWEWNASLHMGTITCLVADERRVVVGGLAKREPATALIVGVLAMLSRDGKLLHMVSLDSPPMTMLLCEPRVLVGGKDGIIRCLDYYADVAPVNIKNTVTKSRVWSAVHFLRTPTPKGILSLSLMVLFFAVFAMLPWSGLAAS</sequence>
<protein>
    <recommendedName>
        <fullName evidence="5">F-box domain-containing protein</fullName>
    </recommendedName>
</protein>
<proteinExistence type="predicted"/>
<dbReference type="Pfam" id="PF00400">
    <property type="entry name" value="WD40"/>
    <property type="match status" value="2"/>
</dbReference>
<evidence type="ECO:0000256" key="1">
    <source>
        <dbReference type="ARBA" id="ARBA00022574"/>
    </source>
</evidence>